<gene>
    <name evidence="8" type="ORF">Ahy_A08g038958</name>
</gene>
<evidence type="ECO:0000256" key="4">
    <source>
        <dbReference type="ARBA" id="ARBA00022801"/>
    </source>
</evidence>
<evidence type="ECO:0000313" key="8">
    <source>
        <dbReference type="EMBL" id="RYR42477.1"/>
    </source>
</evidence>
<dbReference type="Proteomes" id="UP000289738">
    <property type="component" value="Chromosome A08"/>
</dbReference>
<evidence type="ECO:0000256" key="2">
    <source>
        <dbReference type="ARBA" id="ARBA00009809"/>
    </source>
</evidence>
<keyword evidence="6" id="KW-1133">Transmembrane helix</keyword>
<feature type="transmembrane region" description="Helical" evidence="6">
    <location>
        <begin position="32"/>
        <end position="52"/>
    </location>
</feature>
<keyword evidence="9" id="KW-1185">Reference proteome</keyword>
<comment type="catalytic activity">
    <reaction evidence="1">
        <text>Hydrolysis of terminal non-reducing beta-D-galactose residues in beta-D-galactosides.</text>
        <dbReference type="EC" id="3.2.1.23"/>
    </reaction>
</comment>
<accession>A0A445BUV8</accession>
<dbReference type="InterPro" id="IPR019801">
    <property type="entry name" value="Glyco_hydro_35_CS"/>
</dbReference>
<dbReference type="GO" id="GO:0004565">
    <property type="term" value="F:beta-galactosidase activity"/>
    <property type="evidence" value="ECO:0007669"/>
    <property type="project" value="UniProtKB-EC"/>
</dbReference>
<dbReference type="Pfam" id="PF01301">
    <property type="entry name" value="Glyco_hydro_35"/>
    <property type="match status" value="2"/>
</dbReference>
<evidence type="ECO:0000256" key="5">
    <source>
        <dbReference type="ARBA" id="ARBA00023295"/>
    </source>
</evidence>
<dbReference type="PROSITE" id="PS01182">
    <property type="entry name" value="GLYCOSYL_HYDROL_F35"/>
    <property type="match status" value="1"/>
</dbReference>
<evidence type="ECO:0000259" key="7">
    <source>
        <dbReference type="Pfam" id="PF01301"/>
    </source>
</evidence>
<dbReference type="PANTHER" id="PTHR23421">
    <property type="entry name" value="BETA-GALACTOSIDASE RELATED"/>
    <property type="match status" value="1"/>
</dbReference>
<feature type="domain" description="Glycoside hydrolase 35 catalytic" evidence="7">
    <location>
        <begin position="77"/>
        <end position="204"/>
    </location>
</feature>
<dbReference type="InterPro" id="IPR001944">
    <property type="entry name" value="Glycoside_Hdrlase_35"/>
</dbReference>
<comment type="caution">
    <text evidence="8">The sequence shown here is derived from an EMBL/GenBank/DDBJ whole genome shotgun (WGS) entry which is preliminary data.</text>
</comment>
<feature type="domain" description="Glycoside hydrolase 35 catalytic" evidence="7">
    <location>
        <begin position="230"/>
        <end position="295"/>
    </location>
</feature>
<feature type="transmembrane region" description="Helical" evidence="6">
    <location>
        <begin position="201"/>
        <end position="224"/>
    </location>
</feature>
<protein>
    <recommendedName>
        <fullName evidence="3">beta-galactosidase</fullName>
        <ecNumber evidence="3">3.2.1.23</ecNumber>
    </recommendedName>
</protein>
<dbReference type="AlphaFoldDB" id="A0A445BUV8"/>
<dbReference type="InterPro" id="IPR031330">
    <property type="entry name" value="Gly_Hdrlase_35_cat"/>
</dbReference>
<organism evidence="8 9">
    <name type="scientific">Arachis hypogaea</name>
    <name type="common">Peanut</name>
    <dbReference type="NCBI Taxonomy" id="3818"/>
    <lineage>
        <taxon>Eukaryota</taxon>
        <taxon>Viridiplantae</taxon>
        <taxon>Streptophyta</taxon>
        <taxon>Embryophyta</taxon>
        <taxon>Tracheophyta</taxon>
        <taxon>Spermatophyta</taxon>
        <taxon>Magnoliopsida</taxon>
        <taxon>eudicotyledons</taxon>
        <taxon>Gunneridae</taxon>
        <taxon>Pentapetalae</taxon>
        <taxon>rosids</taxon>
        <taxon>fabids</taxon>
        <taxon>Fabales</taxon>
        <taxon>Fabaceae</taxon>
        <taxon>Papilionoideae</taxon>
        <taxon>50 kb inversion clade</taxon>
        <taxon>dalbergioids sensu lato</taxon>
        <taxon>Dalbergieae</taxon>
        <taxon>Pterocarpus clade</taxon>
        <taxon>Arachis</taxon>
    </lineage>
</organism>
<dbReference type="GO" id="GO:0005975">
    <property type="term" value="P:carbohydrate metabolic process"/>
    <property type="evidence" value="ECO:0007669"/>
    <property type="project" value="InterPro"/>
</dbReference>
<evidence type="ECO:0000256" key="6">
    <source>
        <dbReference type="SAM" id="Phobius"/>
    </source>
</evidence>
<evidence type="ECO:0000256" key="3">
    <source>
        <dbReference type="ARBA" id="ARBA00012756"/>
    </source>
</evidence>
<dbReference type="Gene3D" id="3.20.20.80">
    <property type="entry name" value="Glycosidases"/>
    <property type="match status" value="1"/>
</dbReference>
<keyword evidence="4" id="KW-0378">Hydrolase</keyword>
<keyword evidence="6" id="KW-0812">Transmembrane</keyword>
<sequence length="298" mass="33749">MIIGVKKRNVNAASASSASKLLAMAKKRSSKATLLLIFISFTALYAFLPVLAPLPSLSSSSHHNKVNRNFEISRDMFWKDSQPFQIIGGDLHYFRVHPQVHMNLKICLQYWEDRLLKAKALGLNTIQTYVPWNLHEPSPGRHVFEGFADIESFLKLCNKLGLLVMLRPGPYICAEWDWGGFPAWFSSMSPSPKLRSSDPTFLHLVLVGCGLFLYLSLCLSVAVIEVSTYYSFLFKVERWWGNLLPKLVPLLYQNGGPIIMVQIENEYGSYGNDKAYLQHLVVLARSHLGPDIILYEVL</sequence>
<comment type="similarity">
    <text evidence="2">Belongs to the glycosyl hydrolase 35 family.</text>
</comment>
<evidence type="ECO:0000256" key="1">
    <source>
        <dbReference type="ARBA" id="ARBA00001412"/>
    </source>
</evidence>
<dbReference type="SUPFAM" id="SSF51445">
    <property type="entry name" value="(Trans)glycosidases"/>
    <property type="match status" value="1"/>
</dbReference>
<dbReference type="EC" id="3.2.1.23" evidence="3"/>
<dbReference type="InterPro" id="IPR017853">
    <property type="entry name" value="GH"/>
</dbReference>
<dbReference type="EMBL" id="SDMP01000008">
    <property type="protein sequence ID" value="RYR42477.1"/>
    <property type="molecule type" value="Genomic_DNA"/>
</dbReference>
<evidence type="ECO:0000313" key="9">
    <source>
        <dbReference type="Proteomes" id="UP000289738"/>
    </source>
</evidence>
<name>A0A445BUV8_ARAHY</name>
<keyword evidence="6" id="KW-0472">Membrane</keyword>
<proteinExistence type="inferred from homology"/>
<reference evidence="8 9" key="1">
    <citation type="submission" date="2019-01" db="EMBL/GenBank/DDBJ databases">
        <title>Sequencing of cultivated peanut Arachis hypogaea provides insights into genome evolution and oil improvement.</title>
        <authorList>
            <person name="Chen X."/>
        </authorList>
    </citation>
    <scope>NUCLEOTIDE SEQUENCE [LARGE SCALE GENOMIC DNA]</scope>
    <source>
        <strain evidence="9">cv. Fuhuasheng</strain>
        <tissue evidence="8">Leaves</tissue>
    </source>
</reference>
<keyword evidence="5" id="KW-0326">Glycosidase</keyword>